<evidence type="ECO:0008006" key="3">
    <source>
        <dbReference type="Google" id="ProtNLM"/>
    </source>
</evidence>
<comment type="caution">
    <text evidence="1">The sequence shown here is derived from an EMBL/GenBank/DDBJ whole genome shotgun (WGS) entry which is preliminary data.</text>
</comment>
<dbReference type="Proteomes" id="UP000266723">
    <property type="component" value="Unassembled WGS sequence"/>
</dbReference>
<name>A0ABQ7CPS0_BRACR</name>
<gene>
    <name evidence="1" type="ORF">DY000_02015800</name>
</gene>
<evidence type="ECO:0000313" key="1">
    <source>
        <dbReference type="EMBL" id="KAF3561861.1"/>
    </source>
</evidence>
<keyword evidence="2" id="KW-1185">Reference proteome</keyword>
<dbReference type="EMBL" id="QGKV02000759">
    <property type="protein sequence ID" value="KAF3561861.1"/>
    <property type="molecule type" value="Genomic_DNA"/>
</dbReference>
<organism evidence="1 2">
    <name type="scientific">Brassica cretica</name>
    <name type="common">Mustard</name>
    <dbReference type="NCBI Taxonomy" id="69181"/>
    <lineage>
        <taxon>Eukaryota</taxon>
        <taxon>Viridiplantae</taxon>
        <taxon>Streptophyta</taxon>
        <taxon>Embryophyta</taxon>
        <taxon>Tracheophyta</taxon>
        <taxon>Spermatophyta</taxon>
        <taxon>Magnoliopsida</taxon>
        <taxon>eudicotyledons</taxon>
        <taxon>Gunneridae</taxon>
        <taxon>Pentapetalae</taxon>
        <taxon>rosids</taxon>
        <taxon>malvids</taxon>
        <taxon>Brassicales</taxon>
        <taxon>Brassicaceae</taxon>
        <taxon>Brassiceae</taxon>
        <taxon>Brassica</taxon>
    </lineage>
</organism>
<proteinExistence type="predicted"/>
<reference evidence="1 2" key="1">
    <citation type="journal article" date="2020" name="BMC Genomics">
        <title>Intraspecific diversification of the crop wild relative Brassica cretica Lam. using demographic model selection.</title>
        <authorList>
            <person name="Kioukis A."/>
            <person name="Michalopoulou V.A."/>
            <person name="Briers L."/>
            <person name="Pirintsos S."/>
            <person name="Studholme D.J."/>
            <person name="Pavlidis P."/>
            <person name="Sarris P.F."/>
        </authorList>
    </citation>
    <scope>NUCLEOTIDE SEQUENCE [LARGE SCALE GENOMIC DNA]</scope>
    <source>
        <strain evidence="2">cv. PFS-1207/04</strain>
    </source>
</reference>
<evidence type="ECO:0000313" key="2">
    <source>
        <dbReference type="Proteomes" id="UP000266723"/>
    </source>
</evidence>
<accession>A0ABQ7CPS0</accession>
<protein>
    <recommendedName>
        <fullName evidence="3">DUF4283 domain-containing protein</fullName>
    </recommendedName>
</protein>
<sequence>MVDLSICCSEHDVSRCFSEHGGTPLMSWRSWPEPANGPLGAKPCLGGCRVDELWSWTSWTPFYLGRFPLVQASYLIKGRFPFILRQDKSLALDVGGWRQGTRPGGRDPDLGAGTRDLDAGTWKPEAGEISSWNIFPQQFAPYFLVSCLMAGNNMDFFIGLRELHRSIKFLVEFGVGRQLVAWAIKLPCLMRRFPHGGDWSELAESLMEKPETGSLNCVEECMGQDPGILRGRILARLRIRGMRRFNKTRRPKLRILMLDSAGLARIS</sequence>